<evidence type="ECO:0000313" key="2">
    <source>
        <dbReference type="EMBL" id="PWD81685.1"/>
    </source>
</evidence>
<keyword evidence="1" id="KW-1133">Transmembrane helix</keyword>
<evidence type="ECO:0000256" key="1">
    <source>
        <dbReference type="SAM" id="Phobius"/>
    </source>
</evidence>
<dbReference type="AlphaFoldDB" id="A0A2U2AGA5"/>
<dbReference type="OrthoDB" id="9826359at2"/>
<keyword evidence="3" id="KW-1185">Reference proteome</keyword>
<keyword evidence="1" id="KW-0812">Transmembrane</keyword>
<organism evidence="2 3">
    <name type="scientific">Ignatzschineria ureiclastica</name>
    <dbReference type="NCBI Taxonomy" id="472582"/>
    <lineage>
        <taxon>Bacteria</taxon>
        <taxon>Pseudomonadati</taxon>
        <taxon>Pseudomonadota</taxon>
        <taxon>Gammaproteobacteria</taxon>
        <taxon>Cardiobacteriales</taxon>
        <taxon>Ignatzschineriaceae</taxon>
        <taxon>Ignatzschineria</taxon>
    </lineage>
</organism>
<feature type="transmembrane region" description="Helical" evidence="1">
    <location>
        <begin position="15"/>
        <end position="35"/>
    </location>
</feature>
<comment type="caution">
    <text evidence="2">The sequence shown here is derived from an EMBL/GenBank/DDBJ whole genome shotgun (WGS) entry which is preliminary data.</text>
</comment>
<dbReference type="RefSeq" id="WP_109188318.1">
    <property type="nucleotide sequence ID" value="NZ_BMYA01000001.1"/>
</dbReference>
<proteinExistence type="predicted"/>
<dbReference type="EMBL" id="QEWQ01000001">
    <property type="protein sequence ID" value="PWD81685.1"/>
    <property type="molecule type" value="Genomic_DNA"/>
</dbReference>
<protein>
    <submittedName>
        <fullName evidence="2">Uncharacterized protein</fullName>
    </submittedName>
</protein>
<accession>A0A2U2AGA5</accession>
<keyword evidence="1" id="KW-0472">Membrane</keyword>
<dbReference type="Proteomes" id="UP000245020">
    <property type="component" value="Unassembled WGS sequence"/>
</dbReference>
<gene>
    <name evidence="2" type="ORF">DC083_00350</name>
</gene>
<name>A0A2U2AGA5_9GAMM</name>
<evidence type="ECO:0000313" key="3">
    <source>
        <dbReference type="Proteomes" id="UP000245020"/>
    </source>
</evidence>
<sequence length="140" mass="16074">MNEKLLDRIKPESTIMLVLFFIVVGLSGIIVWDYWKKWQIDEDIKSLKAIFTVIAPNLPQDGLPMPMTVPGDYLSEKMPQIAEITFYPNQQIYVQYQGKSQKEGPSLLFAFKSFSELRSGKVKCIESSLPNRKTPTQCRL</sequence>
<reference evidence="3" key="1">
    <citation type="submission" date="2018-05" db="EMBL/GenBank/DDBJ databases">
        <title>Ignatzschineria dubaiensis sp. nov., isolated from necrotic foot tissues of dromedaries (Camelus dromedarius) and associated maggots in Dubai, United Arab Emirates.</title>
        <authorList>
            <person name="Tsang C.C."/>
            <person name="Tang J.Y.M."/>
            <person name="Fong J.Y.H."/>
            <person name="Kinne J."/>
            <person name="Lee H.H."/>
            <person name="Joseph M."/>
            <person name="Jose S."/>
            <person name="Schuster R.K."/>
            <person name="Tang Y."/>
            <person name="Sivakumar S."/>
            <person name="Chen J.H.K."/>
            <person name="Teng J.L.L."/>
            <person name="Lau S.K.P."/>
            <person name="Wernery U."/>
            <person name="Woo P.C.Y."/>
        </authorList>
    </citation>
    <scope>NUCLEOTIDE SEQUENCE [LARGE SCALE GENOMIC DNA]</scope>
    <source>
        <strain evidence="3">KCTC 22644</strain>
    </source>
</reference>